<proteinExistence type="predicted"/>
<name>A0ABP6K0P5_9ACTN</name>
<protein>
    <submittedName>
        <fullName evidence="2">Uncharacterized protein</fullName>
    </submittedName>
</protein>
<gene>
    <name evidence="2" type="ORF">GCM10010446_44250</name>
</gene>
<reference evidence="3" key="1">
    <citation type="journal article" date="2019" name="Int. J. Syst. Evol. Microbiol.">
        <title>The Global Catalogue of Microorganisms (GCM) 10K type strain sequencing project: providing services to taxonomists for standard genome sequencing and annotation.</title>
        <authorList>
            <consortium name="The Broad Institute Genomics Platform"/>
            <consortium name="The Broad Institute Genome Sequencing Center for Infectious Disease"/>
            <person name="Wu L."/>
            <person name="Ma J."/>
        </authorList>
    </citation>
    <scope>NUCLEOTIDE SEQUENCE [LARGE SCALE GENOMIC DNA]</scope>
    <source>
        <strain evidence="3">JCM 9088</strain>
    </source>
</reference>
<dbReference type="Proteomes" id="UP001500403">
    <property type="component" value="Unassembled WGS sequence"/>
</dbReference>
<evidence type="ECO:0000256" key="1">
    <source>
        <dbReference type="SAM" id="MobiDB-lite"/>
    </source>
</evidence>
<evidence type="ECO:0000313" key="3">
    <source>
        <dbReference type="Proteomes" id="UP001500403"/>
    </source>
</evidence>
<feature type="region of interest" description="Disordered" evidence="1">
    <location>
        <begin position="56"/>
        <end position="82"/>
    </location>
</feature>
<accession>A0ABP6K0P5</accession>
<comment type="caution">
    <text evidence="2">The sequence shown here is derived from an EMBL/GenBank/DDBJ whole genome shotgun (WGS) entry which is preliminary data.</text>
</comment>
<keyword evidence="3" id="KW-1185">Reference proteome</keyword>
<dbReference type="EMBL" id="BAAAUD010000042">
    <property type="protein sequence ID" value="GAA2954331.1"/>
    <property type="molecule type" value="Genomic_DNA"/>
</dbReference>
<feature type="compositionally biased region" description="Basic and acidic residues" evidence="1">
    <location>
        <begin position="7"/>
        <end position="21"/>
    </location>
</feature>
<organism evidence="2 3">
    <name type="scientific">Streptomyces enissocaesilis</name>
    <dbReference type="NCBI Taxonomy" id="332589"/>
    <lineage>
        <taxon>Bacteria</taxon>
        <taxon>Bacillati</taxon>
        <taxon>Actinomycetota</taxon>
        <taxon>Actinomycetes</taxon>
        <taxon>Kitasatosporales</taxon>
        <taxon>Streptomycetaceae</taxon>
        <taxon>Streptomyces</taxon>
        <taxon>Streptomyces rochei group</taxon>
    </lineage>
</organism>
<evidence type="ECO:0000313" key="2">
    <source>
        <dbReference type="EMBL" id="GAA2954331.1"/>
    </source>
</evidence>
<feature type="region of interest" description="Disordered" evidence="1">
    <location>
        <begin position="1"/>
        <end position="22"/>
    </location>
</feature>
<sequence>MALRVGGTRDRTRAEVTDPDPRALPVRLRAADGAGSGRGPALPAAVPCRREIRQGAGGRTVRCEPRAEPAPAPFNPLLRQRY</sequence>